<proteinExistence type="predicted"/>
<evidence type="ECO:0000313" key="2">
    <source>
        <dbReference type="Proteomes" id="UP000007241"/>
    </source>
</evidence>
<dbReference type="AlphaFoldDB" id="F4PEX9"/>
<dbReference type="EMBL" id="GL882900">
    <property type="protein sequence ID" value="EGF76227.1"/>
    <property type="molecule type" value="Genomic_DNA"/>
</dbReference>
<keyword evidence="2" id="KW-1185">Reference proteome</keyword>
<accession>F4PEX9</accession>
<dbReference type="HOGENOM" id="CLU_1255768_0_0_1"/>
<dbReference type="InParanoid" id="F4PEX9"/>
<gene>
    <name evidence="1" type="ORF">BATDEDRAFT_28722</name>
</gene>
<sequence>MLSDILKYRLNGKTGIELEGWMKFGLFLAEYIKSTSSNIKVYISVPSNLVFSYFTVLGAVDYDFRNPSKELLYNQYLGLKKGQRILYKVNGQWRAYSVLEVGSSPIDKDIRTIIVRDKQATTTYIPEKKWLDSVRIQDDGVTTIRNTRVVNNVESLTENKKLNQHDSKEKIEELQFKIEQQFLMNKLKSSNGDILKKLIEQDIILPKGVELFAWESKSES</sequence>
<organism evidence="1 2">
    <name type="scientific">Batrachochytrium dendrobatidis (strain JAM81 / FGSC 10211)</name>
    <name type="common">Frog chytrid fungus</name>
    <dbReference type="NCBI Taxonomy" id="684364"/>
    <lineage>
        <taxon>Eukaryota</taxon>
        <taxon>Fungi</taxon>
        <taxon>Fungi incertae sedis</taxon>
        <taxon>Chytridiomycota</taxon>
        <taxon>Chytridiomycota incertae sedis</taxon>
        <taxon>Chytridiomycetes</taxon>
        <taxon>Rhizophydiales</taxon>
        <taxon>Rhizophydiales incertae sedis</taxon>
        <taxon>Batrachochytrium</taxon>
    </lineage>
</organism>
<dbReference type="Proteomes" id="UP000007241">
    <property type="component" value="Unassembled WGS sequence"/>
</dbReference>
<name>F4PEX9_BATDJ</name>
<reference evidence="1 2" key="1">
    <citation type="submission" date="2009-12" db="EMBL/GenBank/DDBJ databases">
        <title>The draft genome of Batrachochytrium dendrobatidis.</title>
        <authorList>
            <consortium name="US DOE Joint Genome Institute (JGI-PGF)"/>
            <person name="Kuo A."/>
            <person name="Salamov A."/>
            <person name="Schmutz J."/>
            <person name="Lucas S."/>
            <person name="Pitluck S."/>
            <person name="Rosenblum E."/>
            <person name="Stajich J."/>
            <person name="Eisen M."/>
            <person name="Grigoriev I.V."/>
        </authorList>
    </citation>
    <scope>NUCLEOTIDE SEQUENCE [LARGE SCALE GENOMIC DNA]</scope>
    <source>
        <strain evidence="2">JAM81 / FGSC 10211</strain>
    </source>
</reference>
<protein>
    <submittedName>
        <fullName evidence="1">Uncharacterized protein</fullName>
    </submittedName>
</protein>
<evidence type="ECO:0000313" key="1">
    <source>
        <dbReference type="EMBL" id="EGF76227.1"/>
    </source>
</evidence>